<evidence type="ECO:0000256" key="5">
    <source>
        <dbReference type="ARBA" id="ARBA00022917"/>
    </source>
</evidence>
<sequence>MTTSQLEPSEIAACLLVDDLTDPASGDHAMQALLTNIVEQLSNQWAIPTRTLRSRPLVSIEDNYDRLGYEPAAVTRDRRYTRYTSDTTMLRSHTSAGVPPALRDLAGEQHPPADVLLVLPGLTYRRDVIDRLHVGTPHQLDLWRITRARPMTRTDLHDMIATLVEATIPGARWRTEPAEHPYTEHGRQVDVEADGEWVELAECGLAADHVLARAGLDPNRWTGLALGTGLDRALMLRKQIPDIRLLRAQDPRIAAQMLDLMPWRPVSMMPPVRRDLSIVAETTTDAELLGDRARAALGADADTLESLTVRAVTAHEQLPTPAQERLGTQPGQANLLVRVILRPVDSTLTDHQANALRDRIYAALHDGPRMEWATPADGGDQARAQP</sequence>
<dbReference type="Gene3D" id="3.30.70.380">
    <property type="entry name" value="Ferrodoxin-fold anticodon-binding domain"/>
    <property type="match status" value="1"/>
</dbReference>
<accession>A0A368VHK0</accession>
<evidence type="ECO:0000256" key="4">
    <source>
        <dbReference type="ARBA" id="ARBA00022840"/>
    </source>
</evidence>
<dbReference type="SUPFAM" id="SSF54991">
    <property type="entry name" value="Anticodon-binding domain of PheRS"/>
    <property type="match status" value="1"/>
</dbReference>
<keyword evidence="9" id="KW-1185">Reference proteome</keyword>
<evidence type="ECO:0000259" key="7">
    <source>
        <dbReference type="PROSITE" id="PS51447"/>
    </source>
</evidence>
<evidence type="ECO:0000313" key="9">
    <source>
        <dbReference type="Proteomes" id="UP000253495"/>
    </source>
</evidence>
<proteinExistence type="inferred from homology"/>
<dbReference type="Gene3D" id="3.30.930.10">
    <property type="entry name" value="Bira Bifunctional Protein, Domain 2"/>
    <property type="match status" value="1"/>
</dbReference>
<dbReference type="InterPro" id="IPR002319">
    <property type="entry name" value="Phenylalanyl-tRNA_Synthase"/>
</dbReference>
<dbReference type="GO" id="GO:0043039">
    <property type="term" value="P:tRNA aminoacylation"/>
    <property type="evidence" value="ECO:0007669"/>
    <property type="project" value="InterPro"/>
</dbReference>
<name>A0A368VHK0_9ACTN</name>
<dbReference type="InterPro" id="IPR005121">
    <property type="entry name" value="Fdx_antiC-bd"/>
</dbReference>
<dbReference type="InterPro" id="IPR045864">
    <property type="entry name" value="aa-tRNA-synth_II/BPL/LPL"/>
</dbReference>
<dbReference type="EMBL" id="QPJC01000015">
    <property type="protein sequence ID" value="RCW39675.1"/>
    <property type="molecule type" value="Genomic_DNA"/>
</dbReference>
<protein>
    <submittedName>
        <fullName evidence="8">Phenylalanyl-tRNA synthetase alpha subunit</fullName>
    </submittedName>
</protein>
<keyword evidence="4" id="KW-0067">ATP-binding</keyword>
<dbReference type="SMART" id="SM00896">
    <property type="entry name" value="FDX-ACB"/>
    <property type="match status" value="1"/>
</dbReference>
<evidence type="ECO:0000256" key="2">
    <source>
        <dbReference type="ARBA" id="ARBA00022598"/>
    </source>
</evidence>
<evidence type="ECO:0000313" key="8">
    <source>
        <dbReference type="EMBL" id="RCW39675.1"/>
    </source>
</evidence>
<dbReference type="OrthoDB" id="489670at2"/>
<dbReference type="GO" id="GO:0004812">
    <property type="term" value="F:aminoacyl-tRNA ligase activity"/>
    <property type="evidence" value="ECO:0007669"/>
    <property type="project" value="UniProtKB-KW"/>
</dbReference>
<comment type="caution">
    <text evidence="8">The sequence shown here is derived from an EMBL/GenBank/DDBJ whole genome shotgun (WGS) entry which is preliminary data.</text>
</comment>
<evidence type="ECO:0000256" key="6">
    <source>
        <dbReference type="ARBA" id="ARBA00023146"/>
    </source>
</evidence>
<keyword evidence="3" id="KW-0547">Nucleotide-binding</keyword>
<reference evidence="8 9" key="1">
    <citation type="submission" date="2018-07" db="EMBL/GenBank/DDBJ databases">
        <title>Genomic Encyclopedia of Type Strains, Phase III (KMG-III): the genomes of soil and plant-associated and newly described type strains.</title>
        <authorList>
            <person name="Whitman W."/>
        </authorList>
    </citation>
    <scope>NUCLEOTIDE SEQUENCE [LARGE SCALE GENOMIC DNA]</scope>
    <source>
        <strain evidence="8 9">CECT 8575</strain>
    </source>
</reference>
<dbReference type="Pfam" id="PF01409">
    <property type="entry name" value="tRNA-synt_2d"/>
    <property type="match status" value="1"/>
</dbReference>
<comment type="similarity">
    <text evidence="1">Belongs to the class-II aminoacyl-tRNA synthetase family.</text>
</comment>
<evidence type="ECO:0000256" key="1">
    <source>
        <dbReference type="ARBA" id="ARBA00008226"/>
    </source>
</evidence>
<dbReference type="AlphaFoldDB" id="A0A368VHK0"/>
<dbReference type="GO" id="GO:0005524">
    <property type="term" value="F:ATP binding"/>
    <property type="evidence" value="ECO:0007669"/>
    <property type="project" value="UniProtKB-KW"/>
</dbReference>
<organism evidence="8 9">
    <name type="scientific">Halopolyspora algeriensis</name>
    <dbReference type="NCBI Taxonomy" id="1500506"/>
    <lineage>
        <taxon>Bacteria</taxon>
        <taxon>Bacillati</taxon>
        <taxon>Actinomycetota</taxon>
        <taxon>Actinomycetes</taxon>
        <taxon>Actinomycetes incertae sedis</taxon>
        <taxon>Halopolyspora</taxon>
    </lineage>
</organism>
<dbReference type="GO" id="GO:0000049">
    <property type="term" value="F:tRNA binding"/>
    <property type="evidence" value="ECO:0007669"/>
    <property type="project" value="InterPro"/>
</dbReference>
<keyword evidence="2" id="KW-0436">Ligase</keyword>
<dbReference type="RefSeq" id="WP_114454689.1">
    <property type="nucleotide sequence ID" value="NZ_QPJC01000015.1"/>
</dbReference>
<evidence type="ECO:0000256" key="3">
    <source>
        <dbReference type="ARBA" id="ARBA00022741"/>
    </source>
</evidence>
<dbReference type="InterPro" id="IPR036690">
    <property type="entry name" value="Fdx_antiC-bd_sf"/>
</dbReference>
<dbReference type="Proteomes" id="UP000253495">
    <property type="component" value="Unassembled WGS sequence"/>
</dbReference>
<keyword evidence="6 8" id="KW-0030">Aminoacyl-tRNA synthetase</keyword>
<gene>
    <name evidence="8" type="ORF">DFQ14_11551</name>
</gene>
<dbReference type="SUPFAM" id="SSF55681">
    <property type="entry name" value="Class II aaRS and biotin synthetases"/>
    <property type="match status" value="1"/>
</dbReference>
<feature type="domain" description="FDX-ACB" evidence="7">
    <location>
        <begin position="267"/>
        <end position="383"/>
    </location>
</feature>
<keyword evidence="5" id="KW-0648">Protein biosynthesis</keyword>
<dbReference type="PROSITE" id="PS51447">
    <property type="entry name" value="FDX_ACB"/>
    <property type="match status" value="1"/>
</dbReference>
<dbReference type="GO" id="GO:0006412">
    <property type="term" value="P:translation"/>
    <property type="evidence" value="ECO:0007669"/>
    <property type="project" value="UniProtKB-KW"/>
</dbReference>